<dbReference type="PANTHER" id="PTHR39470:SF1">
    <property type="entry name" value="CHORISMATE SYNTHASE PROTEIN"/>
    <property type="match status" value="1"/>
</dbReference>
<organism evidence="2 3">
    <name type="scientific">Basidiobolus ranarum</name>
    <dbReference type="NCBI Taxonomy" id="34480"/>
    <lineage>
        <taxon>Eukaryota</taxon>
        <taxon>Fungi</taxon>
        <taxon>Fungi incertae sedis</taxon>
        <taxon>Zoopagomycota</taxon>
        <taxon>Entomophthoromycotina</taxon>
        <taxon>Basidiobolomycetes</taxon>
        <taxon>Basidiobolales</taxon>
        <taxon>Basidiobolaceae</taxon>
        <taxon>Basidiobolus</taxon>
    </lineage>
</organism>
<accession>A0ABR2X1B2</accession>
<dbReference type="EMBL" id="JASJQH010000069">
    <property type="protein sequence ID" value="KAK9767563.1"/>
    <property type="molecule type" value="Genomic_DNA"/>
</dbReference>
<comment type="caution">
    <text evidence="2">The sequence shown here is derived from an EMBL/GenBank/DDBJ whole genome shotgun (WGS) entry which is preliminary data.</text>
</comment>
<dbReference type="Proteomes" id="UP001479436">
    <property type="component" value="Unassembled WGS sequence"/>
</dbReference>
<protein>
    <submittedName>
        <fullName evidence="2">Uncharacterized protein</fullName>
    </submittedName>
</protein>
<proteinExistence type="predicted"/>
<feature type="transmembrane region" description="Helical" evidence="1">
    <location>
        <begin position="205"/>
        <end position="222"/>
    </location>
</feature>
<keyword evidence="1" id="KW-0472">Membrane</keyword>
<feature type="transmembrane region" description="Helical" evidence="1">
    <location>
        <begin position="46"/>
        <end position="66"/>
    </location>
</feature>
<evidence type="ECO:0000313" key="3">
    <source>
        <dbReference type="Proteomes" id="UP001479436"/>
    </source>
</evidence>
<feature type="transmembrane region" description="Helical" evidence="1">
    <location>
        <begin position="242"/>
        <end position="258"/>
    </location>
</feature>
<evidence type="ECO:0000313" key="2">
    <source>
        <dbReference type="EMBL" id="KAK9767563.1"/>
    </source>
</evidence>
<reference evidence="2 3" key="1">
    <citation type="submission" date="2023-04" db="EMBL/GenBank/DDBJ databases">
        <title>Genome of Basidiobolus ranarum AG-B5.</title>
        <authorList>
            <person name="Stajich J.E."/>
            <person name="Carter-House D."/>
            <person name="Gryganskyi A."/>
        </authorList>
    </citation>
    <scope>NUCLEOTIDE SEQUENCE [LARGE SCALE GENOMIC DNA]</scope>
    <source>
        <strain evidence="2 3">AG-B5</strain>
    </source>
</reference>
<dbReference type="PANTHER" id="PTHR39470">
    <property type="entry name" value="CHROMOSOME 10, WHOLE GENOME SHOTGUN SEQUENCE"/>
    <property type="match status" value="1"/>
</dbReference>
<name>A0ABR2X1B2_9FUNG</name>
<feature type="transmembrane region" description="Helical" evidence="1">
    <location>
        <begin position="176"/>
        <end position="193"/>
    </location>
</feature>
<keyword evidence="1" id="KW-1133">Transmembrane helix</keyword>
<keyword evidence="1" id="KW-0812">Transmembrane</keyword>
<feature type="transmembrane region" description="Helical" evidence="1">
    <location>
        <begin position="6"/>
        <end position="25"/>
    </location>
</feature>
<keyword evidence="3" id="KW-1185">Reference proteome</keyword>
<evidence type="ECO:0000256" key="1">
    <source>
        <dbReference type="SAM" id="Phobius"/>
    </source>
</evidence>
<sequence>MLSWSVLQFIFFLTFPWFLGKILSFRRQNSEDPPIPKRPLTRYESLVYYFILFIAAYQIFYSFYLYSTSNNIFRTLDISNSVPNYQLRNRFREYAIERSAQDSTFVIDSSFKLKNYKDRFALLQEPNVFNRMAGLVELLYSKENRQLYTDFGEFAFWNCTWCQDTYDYFLFDLPDILGSYAFVAAILGLATCFKRKEHWRTYGTIFLLCLGVVESGIFLSDKYNRAELIPYKIENLYETMEIIRRVLFGVLLVVVYMFDQKEDITPRILIERILEREETMFNQTQALKLQRTAVLRDSNLRKIFTEHYKNEELAMEAIQKDPEYKEAYNKALMKYDLEKLLKDSEAMVNRIVEDATVTSERDKKNS</sequence>
<gene>
    <name evidence="2" type="ORF">K7432_002536</name>
</gene>